<evidence type="ECO:0000259" key="9">
    <source>
        <dbReference type="PROSITE" id="PS51032"/>
    </source>
</evidence>
<dbReference type="CDD" id="cd00018">
    <property type="entry name" value="AP2"/>
    <property type="match status" value="1"/>
</dbReference>
<dbReference type="Pfam" id="PF00847">
    <property type="entry name" value="AP2"/>
    <property type="match status" value="1"/>
</dbReference>
<dbReference type="InterPro" id="IPR016177">
    <property type="entry name" value="DNA-bd_dom_sf"/>
</dbReference>
<dbReference type="GO" id="GO:0006950">
    <property type="term" value="P:response to stress"/>
    <property type="evidence" value="ECO:0007669"/>
    <property type="project" value="UniProtKB-ARBA"/>
</dbReference>
<evidence type="ECO:0000256" key="3">
    <source>
        <dbReference type="ARBA" id="ARBA00023015"/>
    </source>
</evidence>
<proteinExistence type="predicted"/>
<evidence type="ECO:0000256" key="4">
    <source>
        <dbReference type="ARBA" id="ARBA00023125"/>
    </source>
</evidence>
<evidence type="ECO:0000256" key="6">
    <source>
        <dbReference type="ARBA" id="ARBA00023163"/>
    </source>
</evidence>
<keyword evidence="7" id="KW-0539">Nucleus</keyword>
<name>A0AAP0K2D0_9MAGN</name>
<gene>
    <name evidence="10" type="ORF">Sjap_004504</name>
</gene>
<dbReference type="SMART" id="SM00380">
    <property type="entry name" value="AP2"/>
    <property type="match status" value="1"/>
</dbReference>
<keyword evidence="6" id="KW-0804">Transcription</keyword>
<dbReference type="InterPro" id="IPR044808">
    <property type="entry name" value="ERF_plant"/>
</dbReference>
<dbReference type="PROSITE" id="PS51032">
    <property type="entry name" value="AP2_ERF"/>
    <property type="match status" value="1"/>
</dbReference>
<evidence type="ECO:0000313" key="11">
    <source>
        <dbReference type="Proteomes" id="UP001417504"/>
    </source>
</evidence>
<keyword evidence="2" id="KW-0936">Ethylene signaling pathway</keyword>
<dbReference type="Proteomes" id="UP001417504">
    <property type="component" value="Unassembled WGS sequence"/>
</dbReference>
<dbReference type="SUPFAM" id="SSF54171">
    <property type="entry name" value="DNA-binding domain"/>
    <property type="match status" value="1"/>
</dbReference>
<accession>A0AAP0K2D0</accession>
<dbReference type="AlphaFoldDB" id="A0AAP0K2D0"/>
<keyword evidence="3" id="KW-0805">Transcription regulation</keyword>
<feature type="domain" description="AP2/ERF" evidence="9">
    <location>
        <begin position="63"/>
        <end position="121"/>
    </location>
</feature>
<evidence type="ECO:0000256" key="7">
    <source>
        <dbReference type="ARBA" id="ARBA00023242"/>
    </source>
</evidence>
<feature type="compositionally biased region" description="Basic and acidic residues" evidence="8">
    <location>
        <begin position="124"/>
        <end position="152"/>
    </location>
</feature>
<evidence type="ECO:0000256" key="5">
    <source>
        <dbReference type="ARBA" id="ARBA00023159"/>
    </source>
</evidence>
<evidence type="ECO:0000256" key="1">
    <source>
        <dbReference type="ARBA" id="ARBA00004123"/>
    </source>
</evidence>
<dbReference type="GO" id="GO:0003700">
    <property type="term" value="F:DNA-binding transcription factor activity"/>
    <property type="evidence" value="ECO:0007669"/>
    <property type="project" value="InterPro"/>
</dbReference>
<feature type="region of interest" description="Disordered" evidence="8">
    <location>
        <begin position="122"/>
        <end position="152"/>
    </location>
</feature>
<dbReference type="GO" id="GO:0005634">
    <property type="term" value="C:nucleus"/>
    <property type="evidence" value="ECO:0007669"/>
    <property type="project" value="UniProtKB-SubCell"/>
</dbReference>
<dbReference type="PANTHER" id="PTHR31190">
    <property type="entry name" value="DNA-BINDING DOMAIN"/>
    <property type="match status" value="1"/>
</dbReference>
<dbReference type="GO" id="GO:0009873">
    <property type="term" value="P:ethylene-activated signaling pathway"/>
    <property type="evidence" value="ECO:0007669"/>
    <property type="project" value="UniProtKB-KW"/>
</dbReference>
<reference evidence="10 11" key="1">
    <citation type="submission" date="2024-01" db="EMBL/GenBank/DDBJ databases">
        <title>Genome assemblies of Stephania.</title>
        <authorList>
            <person name="Yang L."/>
        </authorList>
    </citation>
    <scope>NUCLEOTIDE SEQUENCE [LARGE SCALE GENOMIC DNA]</scope>
    <source>
        <strain evidence="10">QJT</strain>
        <tissue evidence="10">Leaf</tissue>
    </source>
</reference>
<comment type="subcellular location">
    <subcellularLocation>
        <location evidence="1">Nucleus</location>
    </subcellularLocation>
</comment>
<dbReference type="GO" id="GO:0000976">
    <property type="term" value="F:transcription cis-regulatory region binding"/>
    <property type="evidence" value="ECO:0007669"/>
    <property type="project" value="UniProtKB-ARBA"/>
</dbReference>
<dbReference type="InterPro" id="IPR001471">
    <property type="entry name" value="AP2/ERF_dom"/>
</dbReference>
<dbReference type="Gene3D" id="3.30.730.10">
    <property type="entry name" value="AP2/ERF domain"/>
    <property type="match status" value="1"/>
</dbReference>
<dbReference type="InterPro" id="IPR036955">
    <property type="entry name" value="AP2/ERF_dom_sf"/>
</dbReference>
<keyword evidence="11" id="KW-1185">Reference proteome</keyword>
<dbReference type="EMBL" id="JBBNAE010000002">
    <property type="protein sequence ID" value="KAK9144601.1"/>
    <property type="molecule type" value="Genomic_DNA"/>
</dbReference>
<comment type="caution">
    <text evidence="10">The sequence shown here is derived from an EMBL/GenBank/DDBJ whole genome shotgun (WGS) entry which is preliminary data.</text>
</comment>
<evidence type="ECO:0000256" key="8">
    <source>
        <dbReference type="SAM" id="MobiDB-lite"/>
    </source>
</evidence>
<evidence type="ECO:0000313" key="10">
    <source>
        <dbReference type="EMBL" id="KAK9144601.1"/>
    </source>
</evidence>
<sequence>MIVYCGHVRNEKQPRKKLKSEAVMILISVPAATKPSRNLDFTRQSNSSNVAIAKPSNPVEKIHYRGVRRRPWGKFAAEIRDPSRRGARVWLGTFETAIEAARAYDRAAFRMRGSKAILNFPLEAGRDPVHPPEKSPGDRKRERTVESERTEEQEVVVPEVKRVKMESMSPESGVTGENIPAGSLCPLTPSSWTDVWADMKGVFNVPPLSPLSPHPSLGYSQLMVQ</sequence>
<keyword evidence="4" id="KW-0238">DNA-binding</keyword>
<dbReference type="FunFam" id="3.30.730.10:FF:000001">
    <property type="entry name" value="Ethylene-responsive transcription factor 2"/>
    <property type="match status" value="1"/>
</dbReference>
<dbReference type="PANTHER" id="PTHR31190:SF499">
    <property type="entry name" value="ETHYLENE-RESPONSIVE TRANSCRIPTION FACTOR ERF105"/>
    <property type="match status" value="1"/>
</dbReference>
<protein>
    <recommendedName>
        <fullName evidence="9">AP2/ERF domain-containing protein</fullName>
    </recommendedName>
</protein>
<organism evidence="10 11">
    <name type="scientific">Stephania japonica</name>
    <dbReference type="NCBI Taxonomy" id="461633"/>
    <lineage>
        <taxon>Eukaryota</taxon>
        <taxon>Viridiplantae</taxon>
        <taxon>Streptophyta</taxon>
        <taxon>Embryophyta</taxon>
        <taxon>Tracheophyta</taxon>
        <taxon>Spermatophyta</taxon>
        <taxon>Magnoliopsida</taxon>
        <taxon>Ranunculales</taxon>
        <taxon>Menispermaceae</taxon>
        <taxon>Menispermoideae</taxon>
        <taxon>Cissampelideae</taxon>
        <taxon>Stephania</taxon>
    </lineage>
</organism>
<keyword evidence="5" id="KW-0010">Activator</keyword>
<dbReference type="PRINTS" id="PR00367">
    <property type="entry name" value="ETHRSPELEMNT"/>
</dbReference>
<evidence type="ECO:0000256" key="2">
    <source>
        <dbReference type="ARBA" id="ARBA00022745"/>
    </source>
</evidence>